<dbReference type="OrthoDB" id="3648309at2759"/>
<comment type="catalytic activity">
    <reaction evidence="13">
        <text>L-threonine + hydrogencarbonate + ATP = L-threonylcarbamoyladenylate + diphosphate + H2O</text>
        <dbReference type="Rhea" id="RHEA:36407"/>
        <dbReference type="ChEBI" id="CHEBI:15377"/>
        <dbReference type="ChEBI" id="CHEBI:17544"/>
        <dbReference type="ChEBI" id="CHEBI:30616"/>
        <dbReference type="ChEBI" id="CHEBI:33019"/>
        <dbReference type="ChEBI" id="CHEBI:57926"/>
        <dbReference type="ChEBI" id="CHEBI:73682"/>
        <dbReference type="EC" id="2.7.7.87"/>
    </reaction>
</comment>
<name>A0A7R9QZ41_9ACAR</name>
<dbReference type="Pfam" id="PF01300">
    <property type="entry name" value="Sua5_yciO_yrdC"/>
    <property type="match status" value="1"/>
</dbReference>
<keyword evidence="10" id="KW-0809">Transit peptide</keyword>
<dbReference type="Proteomes" id="UP000728032">
    <property type="component" value="Unassembled WGS sequence"/>
</dbReference>
<keyword evidence="9" id="KW-0808">Transferase</keyword>
<dbReference type="GO" id="GO:0061710">
    <property type="term" value="F:L-threonylcarbamoyladenylate synthase"/>
    <property type="evidence" value="ECO:0007669"/>
    <property type="project" value="UniProtKB-EC"/>
</dbReference>
<keyword evidence="11" id="KW-0496">Mitochondrion</keyword>
<evidence type="ECO:0000256" key="12">
    <source>
        <dbReference type="ARBA" id="ARBA00023136"/>
    </source>
</evidence>
<evidence type="ECO:0000259" key="16">
    <source>
        <dbReference type="PROSITE" id="PS51163"/>
    </source>
</evidence>
<dbReference type="PANTHER" id="PTHR17490:SF10">
    <property type="entry name" value="THREONYLCARBAMOYL-AMP SYNTHASE"/>
    <property type="match status" value="1"/>
</dbReference>
<reference evidence="17" key="1">
    <citation type="submission" date="2020-11" db="EMBL/GenBank/DDBJ databases">
        <authorList>
            <person name="Tran Van P."/>
        </authorList>
    </citation>
    <scope>NUCLEOTIDE SEQUENCE</scope>
</reference>
<dbReference type="EMBL" id="CAJPVJ010031245">
    <property type="protein sequence ID" value="CAG2180310.1"/>
    <property type="molecule type" value="Genomic_DNA"/>
</dbReference>
<dbReference type="InterPro" id="IPR006070">
    <property type="entry name" value="Sua5-like_dom"/>
</dbReference>
<comment type="subcellular location">
    <subcellularLocation>
        <location evidence="2">Cell membrane</location>
        <topology evidence="2">Peripheral membrane protein</topology>
    </subcellularLocation>
    <subcellularLocation>
        <location evidence="3">Cytoplasm</location>
    </subcellularLocation>
    <subcellularLocation>
        <location evidence="1">Mitochondrion</location>
    </subcellularLocation>
</comment>
<evidence type="ECO:0000256" key="11">
    <source>
        <dbReference type="ARBA" id="ARBA00023128"/>
    </source>
</evidence>
<comment type="subunit">
    <text evidence="15">Interacts with RSC1A1.</text>
</comment>
<dbReference type="InterPro" id="IPR050156">
    <property type="entry name" value="TC-AMP_synthase_SUA5"/>
</dbReference>
<evidence type="ECO:0000256" key="9">
    <source>
        <dbReference type="ARBA" id="ARBA00022679"/>
    </source>
</evidence>
<comment type="function">
    <text evidence="14">Cytoplasmic and mitochondrial threonylcarbamoyl-AMP synthase required for the formation of a threonylcarbamoyl group on adenosine at position 37 (t(6)A37) in tRNAs that read codons beginning with adenine. Catalyzes the conversion of L-threonine, HCO(3)(-)/CO(2) and ATP to give threonylcarbamoyl-AMP (TC-AMP) as the acyladenylate intermediate, with the release of diphosphate. Participates in t(6)A37 formation in cytoplasmic and mitochondrial tRNAs. May regulate the activity of some transporters.</text>
</comment>
<evidence type="ECO:0000256" key="7">
    <source>
        <dbReference type="ARBA" id="ARBA00022475"/>
    </source>
</evidence>
<evidence type="ECO:0000256" key="2">
    <source>
        <dbReference type="ARBA" id="ARBA00004202"/>
    </source>
</evidence>
<sequence length="190" mass="20844">MIGLPTDTIYGLAVSATNDCAIKQLYDLKTRDSCKPIAICVSDVHEIGKWCELTVTEELLDDLLPGAVTLVFKRSAQLNANLNPGHELVGIRIPDHNFIRDLCRLCGPLGLTSANISSETSCLTVNEFSHLWPQLAAVFDGGQLGRCDPQRLGSTVVDLSVKNSFKIIRNGCALNTTLEVLQNKHHFMRL</sequence>
<dbReference type="GO" id="GO:0006450">
    <property type="term" value="P:regulation of translational fidelity"/>
    <property type="evidence" value="ECO:0007669"/>
    <property type="project" value="TreeGrafter"/>
</dbReference>
<evidence type="ECO:0000256" key="1">
    <source>
        <dbReference type="ARBA" id="ARBA00004173"/>
    </source>
</evidence>
<dbReference type="EC" id="2.7.7.87" evidence="5"/>
<accession>A0A7R9QZ41</accession>
<evidence type="ECO:0000256" key="8">
    <source>
        <dbReference type="ARBA" id="ARBA00022490"/>
    </source>
</evidence>
<evidence type="ECO:0000313" key="17">
    <source>
        <dbReference type="EMBL" id="CAD7663173.1"/>
    </source>
</evidence>
<dbReference type="PROSITE" id="PS51163">
    <property type="entry name" value="YRDC"/>
    <property type="match status" value="1"/>
</dbReference>
<feature type="domain" description="YrdC-like" evidence="16">
    <location>
        <begin position="1"/>
        <end position="173"/>
    </location>
</feature>
<dbReference type="GO" id="GO:0005739">
    <property type="term" value="C:mitochondrion"/>
    <property type="evidence" value="ECO:0007669"/>
    <property type="project" value="UniProtKB-SubCell"/>
</dbReference>
<keyword evidence="18" id="KW-1185">Reference proteome</keyword>
<keyword evidence="12" id="KW-0472">Membrane</keyword>
<proteinExistence type="inferred from homology"/>
<gene>
    <name evidence="17" type="ORF">ONB1V03_LOCUS19733</name>
</gene>
<dbReference type="FunFam" id="3.90.870.10:FF:000007">
    <property type="entry name" value="YrdC N6-threonylcarbamoyltransferase domain containing"/>
    <property type="match status" value="1"/>
</dbReference>
<evidence type="ECO:0000256" key="4">
    <source>
        <dbReference type="ARBA" id="ARBA00007663"/>
    </source>
</evidence>
<evidence type="ECO:0000256" key="14">
    <source>
        <dbReference type="ARBA" id="ARBA00058524"/>
    </source>
</evidence>
<dbReference type="PANTHER" id="PTHR17490">
    <property type="entry name" value="SUA5"/>
    <property type="match status" value="1"/>
</dbReference>
<evidence type="ECO:0000256" key="10">
    <source>
        <dbReference type="ARBA" id="ARBA00022946"/>
    </source>
</evidence>
<comment type="similarity">
    <text evidence="4">Belongs to the SUA5 family.</text>
</comment>
<organism evidence="17">
    <name type="scientific">Oppiella nova</name>
    <dbReference type="NCBI Taxonomy" id="334625"/>
    <lineage>
        <taxon>Eukaryota</taxon>
        <taxon>Metazoa</taxon>
        <taxon>Ecdysozoa</taxon>
        <taxon>Arthropoda</taxon>
        <taxon>Chelicerata</taxon>
        <taxon>Arachnida</taxon>
        <taxon>Acari</taxon>
        <taxon>Acariformes</taxon>
        <taxon>Sarcoptiformes</taxon>
        <taxon>Oribatida</taxon>
        <taxon>Brachypylina</taxon>
        <taxon>Oppioidea</taxon>
        <taxon>Oppiidae</taxon>
        <taxon>Oppiella</taxon>
    </lineage>
</organism>
<evidence type="ECO:0000313" key="18">
    <source>
        <dbReference type="Proteomes" id="UP000728032"/>
    </source>
</evidence>
<dbReference type="GO" id="GO:0005886">
    <property type="term" value="C:plasma membrane"/>
    <property type="evidence" value="ECO:0007669"/>
    <property type="project" value="UniProtKB-SubCell"/>
</dbReference>
<evidence type="ECO:0000256" key="5">
    <source>
        <dbReference type="ARBA" id="ARBA00012584"/>
    </source>
</evidence>
<evidence type="ECO:0000256" key="13">
    <source>
        <dbReference type="ARBA" id="ARBA00048366"/>
    </source>
</evidence>
<keyword evidence="8" id="KW-0963">Cytoplasm</keyword>
<dbReference type="EMBL" id="OC946070">
    <property type="protein sequence ID" value="CAD7663173.1"/>
    <property type="molecule type" value="Genomic_DNA"/>
</dbReference>
<dbReference type="Gene3D" id="3.90.870.10">
    <property type="entry name" value="DHBP synthase"/>
    <property type="match status" value="1"/>
</dbReference>
<protein>
    <recommendedName>
        <fullName evidence="6">Threonylcarbamoyl-AMP synthase</fullName>
        <ecNumber evidence="5">2.7.7.87</ecNumber>
    </recommendedName>
</protein>
<evidence type="ECO:0000256" key="3">
    <source>
        <dbReference type="ARBA" id="ARBA00004496"/>
    </source>
</evidence>
<dbReference type="InterPro" id="IPR017945">
    <property type="entry name" value="DHBP_synth_RibB-like_a/b_dom"/>
</dbReference>
<dbReference type="GO" id="GO:0003725">
    <property type="term" value="F:double-stranded RNA binding"/>
    <property type="evidence" value="ECO:0007669"/>
    <property type="project" value="InterPro"/>
</dbReference>
<evidence type="ECO:0000256" key="15">
    <source>
        <dbReference type="ARBA" id="ARBA00063146"/>
    </source>
</evidence>
<keyword evidence="7" id="KW-1003">Cell membrane</keyword>
<dbReference type="AlphaFoldDB" id="A0A7R9QZ41"/>
<dbReference type="SUPFAM" id="SSF55821">
    <property type="entry name" value="YrdC/RibB"/>
    <property type="match status" value="1"/>
</dbReference>
<evidence type="ECO:0000256" key="6">
    <source>
        <dbReference type="ARBA" id="ARBA00015492"/>
    </source>
</evidence>
<dbReference type="GO" id="GO:0000049">
    <property type="term" value="F:tRNA binding"/>
    <property type="evidence" value="ECO:0007669"/>
    <property type="project" value="TreeGrafter"/>
</dbReference>